<feature type="region of interest" description="Disordered" evidence="7">
    <location>
        <begin position="2012"/>
        <end position="2039"/>
    </location>
</feature>
<dbReference type="Pfam" id="PF24988">
    <property type="entry name" value="NEW1_HB"/>
    <property type="match status" value="1"/>
</dbReference>
<feature type="domain" description="ABC transporter" evidence="9">
    <location>
        <begin position="1341"/>
        <end position="1555"/>
    </location>
</feature>
<keyword evidence="6" id="KW-0067">ATP-binding</keyword>
<dbReference type="SUPFAM" id="SSF48371">
    <property type="entry name" value="ARM repeat"/>
    <property type="match status" value="1"/>
</dbReference>
<dbReference type="PROSITE" id="PS50893">
    <property type="entry name" value="ABC_TRANSPORTER_2"/>
    <property type="match status" value="2"/>
</dbReference>
<protein>
    <submittedName>
        <fullName evidence="10">Uncharacterized protein</fullName>
    </submittedName>
</protein>
<dbReference type="OrthoDB" id="2110130at2759"/>
<dbReference type="FunFam" id="3.40.50.300:FF:000193">
    <property type="entry name" value="Probable Elongation factor 3"/>
    <property type="match status" value="1"/>
</dbReference>
<reference evidence="10" key="1">
    <citation type="journal article" date="2021" name="Open Biol.">
        <title>Shared evolutionary footprints suggest mitochondrial oxidative damage underlies multiple complex I losses in fungi.</title>
        <authorList>
            <person name="Schikora-Tamarit M.A."/>
            <person name="Marcet-Houben M."/>
            <person name="Nosek J."/>
            <person name="Gabaldon T."/>
        </authorList>
    </citation>
    <scope>NUCLEOTIDE SEQUENCE</scope>
    <source>
        <strain evidence="10">CBS6075</strain>
    </source>
</reference>
<dbReference type="InterPro" id="IPR027417">
    <property type="entry name" value="P-loop_NTPase"/>
</dbReference>
<dbReference type="InterPro" id="IPR047038">
    <property type="entry name" value="eEF3_chromodomain-like_sf"/>
</dbReference>
<evidence type="ECO:0000256" key="1">
    <source>
        <dbReference type="ARBA" id="ARBA00004496"/>
    </source>
</evidence>
<reference evidence="10" key="2">
    <citation type="submission" date="2021-01" db="EMBL/GenBank/DDBJ databases">
        <authorList>
            <person name="Schikora-Tamarit M.A."/>
        </authorList>
    </citation>
    <scope>NUCLEOTIDE SEQUENCE</scope>
    <source>
        <strain evidence="10">CBS6075</strain>
    </source>
</reference>
<gene>
    <name evidence="10" type="ORF">OGAPHI_003341</name>
</gene>
<evidence type="ECO:0000313" key="11">
    <source>
        <dbReference type="Proteomes" id="UP000769157"/>
    </source>
</evidence>
<dbReference type="Pfam" id="PF00005">
    <property type="entry name" value="ABC_tran"/>
    <property type="match status" value="2"/>
</dbReference>
<evidence type="ECO:0000259" key="9">
    <source>
        <dbReference type="PROSITE" id="PS50893"/>
    </source>
</evidence>
<dbReference type="GO" id="GO:0005524">
    <property type="term" value="F:ATP binding"/>
    <property type="evidence" value="ECO:0007669"/>
    <property type="project" value="UniProtKB-KW"/>
</dbReference>
<dbReference type="Pfam" id="PF00385">
    <property type="entry name" value="Chromo"/>
    <property type="match status" value="1"/>
</dbReference>
<dbReference type="InterPro" id="IPR023780">
    <property type="entry name" value="Chromo_domain"/>
</dbReference>
<dbReference type="GO" id="GO:0005737">
    <property type="term" value="C:cytoplasm"/>
    <property type="evidence" value="ECO:0007669"/>
    <property type="project" value="UniProtKB-SubCell"/>
</dbReference>
<dbReference type="Proteomes" id="UP000769157">
    <property type="component" value="Unassembled WGS sequence"/>
</dbReference>
<dbReference type="Gene3D" id="2.40.50.990">
    <property type="match status" value="1"/>
</dbReference>
<feature type="domain" description="Chromo" evidence="8">
    <location>
        <begin position="1712"/>
        <end position="1773"/>
    </location>
</feature>
<evidence type="ECO:0000256" key="4">
    <source>
        <dbReference type="ARBA" id="ARBA00022737"/>
    </source>
</evidence>
<evidence type="ECO:0000256" key="2">
    <source>
        <dbReference type="ARBA" id="ARBA00011054"/>
    </source>
</evidence>
<dbReference type="SMART" id="SM00298">
    <property type="entry name" value="CHROMO"/>
    <property type="match status" value="1"/>
</dbReference>
<dbReference type="InterPro" id="IPR000953">
    <property type="entry name" value="Chromo/chromo_shadow_dom"/>
</dbReference>
<feature type="domain" description="ABC transporter" evidence="9">
    <location>
        <begin position="1581"/>
        <end position="1899"/>
    </location>
</feature>
<dbReference type="PANTHER" id="PTHR19211">
    <property type="entry name" value="ATP-BINDING TRANSPORT PROTEIN-RELATED"/>
    <property type="match status" value="1"/>
</dbReference>
<sequence>MEAVERSNSARRTSRSKFSKTNSGADFQLAPLSKPPAQIERELKQRFEQDGFEFDQDFAQQVIQQARRDESVFKETLQSPEKAEEYTVEEMQDFVDWMIRDCEEYLANQDKDQAQRDRDIDTTVDSMLSSEPTPENMAATFGQMEKLADDLRSPGIDKLAQFLRLINSKGNDELRKYIPLESLVQLFDIATQINDVTKRSECIYLAGSLLYKATDARADPINEMFYIEALLEHRQFHTAESLFASRKNKPDVKGQRFWTELGVRVYLKGRKTRKMEALVSQLKDSFNYISPDLCVELVEWYVSKDQFAEAFDCWTQIQAVMNSEGLIDKLPEQDVALLDDQQQVYAYHNRKEPVTYGHVTRTTQLFLQHGRYDEAMRILETATRRDKRFLLHFMSDVRQNVGFAHRELLRHALQANPRYPASMKKFMVQELSIGLPFHTKSIAQAQTLVDIAVSLRSLDRARLLSQKDRVLAFSIIDTINVGQPLSSREARDVFRLLLRVKTKDSYLLVNEMLNEMNASVGKPSGTQIFPPASSHVYLLLVQLFGRQKKPDLARIDAIVEQMEFQGVHMLTIMANQLIQVYCKAGRPDRAVQLVQYFVHSERFRLTEEFCRLAFGAYRSMQIQSTPDVDAYKKRLAELRQLFREFCSQPEMQVSEQLLNEMVLTFFKYGDYVSVICVLEHYGLVCNRDLEKTTLLLVGDCLERSLRKMKSKLNAHEKTQSADRIAHLEQTLALETIKKTVNIQPSLSWRDAAAHVVQFLAVFDYKPNPYWLKDKTGQLKSEHQKEQAKTRFNTMLTETQNQYGLPEVWISDILKKKKEHLVLDLLTKMPPKFNPSASSFTPGAADGSLSSALPIRGPKKAGGKQKLSLDEYLKAQQPVSATVSDSDVSQVSSGFNTPKARAMESTTSLSSLNSALQKLQITPISDILNNLQTASKLSEIRDDCDKIADMVADAGASSISEWDIQQVLLTLSKQKNPALIRESSMILLQTLARKFAGKTPFEAYFVDLFGAAFDLLADKENTVKRSAQTSIDSLFGMLPVEAYSSVLLTMLLKYLKSSAKWQSKVGALKLVDKIVQEAPADLLESRFVDTIPVLTDMATDFKPELAKVGFASLSTFVKVLDNLDLQPRYDLITETLANPQKVPNCIKSLSSVTFVAEVTEPALALLVPILDKSFKLSSSSQEQLRQTVMVTENLTRLVNNKFEIEHYIPILLPGVKKVVDTASLPEVRELASKALKVIEDAQAEQSDGKFHGKLSLAKSEEYLTEIKTKINDDLVYNYLVAILFTDSNVNDWTRLNDYLSMSLGHFLDESAKTEFIETTIHKLRELFTPNVFDDSAEDGVVIVNADFSLAYGTRLLLNKTNLRLVKGHRYGLCGRNGVGKSTLMRAIANGQLEGFPDKSEVRTCFVEHKLQGEEAEMDLVDFIASDPELKDASRQEIANALEEVGFNEERRAQQVGSLSGGWKMKLELARAMLMKADVLLLDEPTNHLDVANVKWLEDYLVQHTDITSLIVSHDSGFLDIVCTDIIHYENKKLVYYKGNLSEFVKVKPEGKSYYTLTDSNVKMAFPPPGILTGVKSNTRAVARMSNVTFKYPTAEKPSLKNVSCSLSLSSRVAVLGPNGAGKSTLIKLLTGELVPNEGTVEKHPNLRIGYIAQHALQHVNEHKELTANQYLQWRYKFGDDREVLLKESRKISSDSEKQMLEKEIDIGDGRGMRQVEAIVGRQKLKKSFQYEVKWKWWLPKYNSWVPRDKLIEEGFEPLVQKFDDHEASREGLGYRELIPSVIRKHFEDVGLDGEIADHTPMGSLSGGQLVKVVIAGAMWNNPHLLVLDEPTNYLDRDSLGGLAVAIREWTGGVVMISHNSEFVGALCPEQWIVENGEMVKKGVTEIDQSKFEDKGGESAQSKAAAEMVNKPAPLKKKDDDDSPANIKVRIRKKKMTRNEKKAQEERRRLRHIEWLSSPKGTPKPDLGAEHGPDEQVESQAVAAENQGEPADGVERGGEHEFLVQSVPVVAVGAQRQHQERRGPEDGPGPVAHKREQAGKQHVVACQAVERVGQINRRQRVGEPELEEAEVLHQNREHRHGVGAGSGLEPAER</sequence>
<keyword evidence="11" id="KW-1185">Reference proteome</keyword>
<dbReference type="Gene3D" id="3.40.50.300">
    <property type="entry name" value="P-loop containing nucleotide triphosphate hydrolases"/>
    <property type="match status" value="2"/>
</dbReference>
<evidence type="ECO:0000313" key="10">
    <source>
        <dbReference type="EMBL" id="KAH3666891.1"/>
    </source>
</evidence>
<dbReference type="GeneID" id="70235308"/>
<keyword evidence="3" id="KW-0963">Cytoplasm</keyword>
<feature type="region of interest" description="Disordered" evidence="7">
    <location>
        <begin position="1"/>
        <end position="36"/>
    </location>
</feature>
<dbReference type="EMBL" id="JAEUBE010000199">
    <property type="protein sequence ID" value="KAH3666891.1"/>
    <property type="molecule type" value="Genomic_DNA"/>
</dbReference>
<comment type="similarity">
    <text evidence="2">Belongs to the ABC transporter superfamily. ABCF family. EF3 subfamily.</text>
</comment>
<dbReference type="InterPro" id="IPR015688">
    <property type="entry name" value="eEF3_ABC2_chromodomain-like"/>
</dbReference>
<dbReference type="InterPro" id="IPR056891">
    <property type="entry name" value="NEW1_HB"/>
</dbReference>
<dbReference type="SUPFAM" id="SSF52540">
    <property type="entry name" value="P-loop containing nucleoside triphosphate hydrolases"/>
    <property type="match status" value="2"/>
</dbReference>
<organism evidence="10 11">
    <name type="scientific">Ogataea philodendri</name>
    <dbReference type="NCBI Taxonomy" id="1378263"/>
    <lineage>
        <taxon>Eukaryota</taxon>
        <taxon>Fungi</taxon>
        <taxon>Dikarya</taxon>
        <taxon>Ascomycota</taxon>
        <taxon>Saccharomycotina</taxon>
        <taxon>Pichiomycetes</taxon>
        <taxon>Pichiales</taxon>
        <taxon>Pichiaceae</taxon>
        <taxon>Ogataea</taxon>
    </lineage>
</organism>
<dbReference type="GO" id="GO:0016887">
    <property type="term" value="F:ATP hydrolysis activity"/>
    <property type="evidence" value="ECO:0007669"/>
    <property type="project" value="InterPro"/>
</dbReference>
<evidence type="ECO:0000256" key="7">
    <source>
        <dbReference type="SAM" id="MobiDB-lite"/>
    </source>
</evidence>
<dbReference type="InterPro" id="IPR050611">
    <property type="entry name" value="ABCF"/>
</dbReference>
<dbReference type="Pfam" id="PF24984">
    <property type="entry name" value="HEAT_EF3_GNC1"/>
    <property type="match status" value="1"/>
</dbReference>
<evidence type="ECO:0000256" key="3">
    <source>
        <dbReference type="ARBA" id="ARBA00022490"/>
    </source>
</evidence>
<accession>A0A9P8T6E8</accession>
<dbReference type="InterPro" id="IPR017871">
    <property type="entry name" value="ABC_transporter-like_CS"/>
</dbReference>
<dbReference type="Pfam" id="PF24987">
    <property type="entry name" value="HEAT_EF3_N"/>
    <property type="match status" value="1"/>
</dbReference>
<name>A0A9P8T6E8_9ASCO</name>
<dbReference type="InterPro" id="IPR011990">
    <property type="entry name" value="TPR-like_helical_dom_sf"/>
</dbReference>
<feature type="region of interest" description="Disordered" evidence="7">
    <location>
        <begin position="1889"/>
        <end position="1998"/>
    </location>
</feature>
<dbReference type="PANTHER" id="PTHR19211:SF14">
    <property type="entry name" value="ATP-BINDING CASSETTE SUB-FAMILY F MEMBER 1"/>
    <property type="match status" value="1"/>
</dbReference>
<keyword evidence="5" id="KW-0547">Nucleotide-binding</keyword>
<dbReference type="PROSITE" id="PS50013">
    <property type="entry name" value="CHROMO_2"/>
    <property type="match status" value="1"/>
</dbReference>
<dbReference type="Gene3D" id="1.25.10.10">
    <property type="entry name" value="Leucine-rich Repeat Variant"/>
    <property type="match status" value="1"/>
</dbReference>
<dbReference type="FunFam" id="2.40.50.990:FF:000002">
    <property type="entry name" value="mRNA export factor elf1"/>
    <property type="match status" value="1"/>
</dbReference>
<keyword evidence="4" id="KW-0677">Repeat</keyword>
<dbReference type="CDD" id="cd03221">
    <property type="entry name" value="ABCF_EF-3"/>
    <property type="match status" value="1"/>
</dbReference>
<proteinExistence type="inferred from homology"/>
<dbReference type="PROSITE" id="PS00211">
    <property type="entry name" value="ABC_TRANSPORTER_1"/>
    <property type="match status" value="2"/>
</dbReference>
<evidence type="ECO:0000256" key="6">
    <source>
        <dbReference type="ARBA" id="ARBA00022840"/>
    </source>
</evidence>
<dbReference type="InterPro" id="IPR011989">
    <property type="entry name" value="ARM-like"/>
</dbReference>
<dbReference type="Gene3D" id="1.25.40.10">
    <property type="entry name" value="Tetratricopeptide repeat domain"/>
    <property type="match status" value="1"/>
</dbReference>
<dbReference type="SMART" id="SM00382">
    <property type="entry name" value="AAA"/>
    <property type="match status" value="2"/>
</dbReference>
<comment type="subcellular location">
    <subcellularLocation>
        <location evidence="1">Cytoplasm</location>
    </subcellularLocation>
</comment>
<evidence type="ECO:0000259" key="8">
    <source>
        <dbReference type="PROSITE" id="PS50013"/>
    </source>
</evidence>
<dbReference type="InterPro" id="IPR003593">
    <property type="entry name" value="AAA+_ATPase"/>
</dbReference>
<dbReference type="GO" id="GO:0006412">
    <property type="term" value="P:translation"/>
    <property type="evidence" value="ECO:0007669"/>
    <property type="project" value="UniProtKB-ARBA"/>
</dbReference>
<comment type="caution">
    <text evidence="10">The sequence shown here is derived from an EMBL/GenBank/DDBJ whole genome shotgun (WGS) entry which is preliminary data.</text>
</comment>
<feature type="region of interest" description="Disordered" evidence="7">
    <location>
        <begin position="2055"/>
        <end position="2091"/>
    </location>
</feature>
<dbReference type="CDD" id="cd18626">
    <property type="entry name" value="CD_eEF3"/>
    <property type="match status" value="1"/>
</dbReference>
<feature type="compositionally biased region" description="Basic and acidic residues" evidence="7">
    <location>
        <begin position="1935"/>
        <end position="1952"/>
    </location>
</feature>
<dbReference type="RefSeq" id="XP_046061847.1">
    <property type="nucleotide sequence ID" value="XM_046204307.1"/>
</dbReference>
<dbReference type="InterPro" id="IPR016024">
    <property type="entry name" value="ARM-type_fold"/>
</dbReference>
<dbReference type="InterPro" id="IPR003439">
    <property type="entry name" value="ABC_transporter-like_ATP-bd"/>
</dbReference>
<evidence type="ECO:0000256" key="5">
    <source>
        <dbReference type="ARBA" id="ARBA00022741"/>
    </source>
</evidence>
<feature type="compositionally biased region" description="Polar residues" evidence="7">
    <location>
        <begin position="1"/>
        <end position="11"/>
    </location>
</feature>